<dbReference type="Proteomes" id="UP001303222">
    <property type="component" value="Unassembled WGS sequence"/>
</dbReference>
<accession>A0AAN6SDT4</accession>
<name>A0AAN6SDT4_9PEZI</name>
<evidence type="ECO:0000313" key="1">
    <source>
        <dbReference type="EMBL" id="KAK3949939.1"/>
    </source>
</evidence>
<dbReference type="EMBL" id="MU859196">
    <property type="protein sequence ID" value="KAK3949939.1"/>
    <property type="molecule type" value="Genomic_DNA"/>
</dbReference>
<comment type="caution">
    <text evidence="1">The sequence shown here is derived from an EMBL/GenBank/DDBJ whole genome shotgun (WGS) entry which is preliminary data.</text>
</comment>
<reference evidence="1" key="2">
    <citation type="submission" date="2023-06" db="EMBL/GenBank/DDBJ databases">
        <authorList>
            <consortium name="Lawrence Berkeley National Laboratory"/>
            <person name="Mondo S.J."/>
            <person name="Hensen N."/>
            <person name="Bonometti L."/>
            <person name="Westerberg I."/>
            <person name="Brannstrom I.O."/>
            <person name="Guillou S."/>
            <person name="Cros-Aarteil S."/>
            <person name="Calhoun S."/>
            <person name="Haridas S."/>
            <person name="Kuo A."/>
            <person name="Pangilinan J."/>
            <person name="Riley R."/>
            <person name="Labutti K."/>
            <person name="Andreopoulos B."/>
            <person name="Lipzen A."/>
            <person name="Chen C."/>
            <person name="Yanf M."/>
            <person name="Daum C."/>
            <person name="Ng V."/>
            <person name="Clum A."/>
            <person name="Steindorff A."/>
            <person name="Ohm R."/>
            <person name="Martin F."/>
            <person name="Silar P."/>
            <person name="Natvig D."/>
            <person name="Lalanne C."/>
            <person name="Gautier V."/>
            <person name="Ament-Velasquez S.L."/>
            <person name="Kruys A."/>
            <person name="Hutchinson M.I."/>
            <person name="Powell A.J."/>
            <person name="Barry K."/>
            <person name="Miller A.N."/>
            <person name="Grigoriev I.V."/>
            <person name="Debuchy R."/>
            <person name="Gladieux P."/>
            <person name="Thoren M.H."/>
            <person name="Johannesson H."/>
        </authorList>
    </citation>
    <scope>NUCLEOTIDE SEQUENCE</scope>
    <source>
        <strain evidence="1">CBS 626.80</strain>
    </source>
</reference>
<protein>
    <submittedName>
        <fullName evidence="1">Uncharacterized protein</fullName>
    </submittedName>
</protein>
<dbReference type="AlphaFoldDB" id="A0AAN6SDT4"/>
<reference evidence="1" key="1">
    <citation type="journal article" date="2023" name="Mol. Phylogenet. Evol.">
        <title>Genome-scale phylogeny and comparative genomics of the fungal order Sordariales.</title>
        <authorList>
            <person name="Hensen N."/>
            <person name="Bonometti L."/>
            <person name="Westerberg I."/>
            <person name="Brannstrom I.O."/>
            <person name="Guillou S."/>
            <person name="Cros-Aarteil S."/>
            <person name="Calhoun S."/>
            <person name="Haridas S."/>
            <person name="Kuo A."/>
            <person name="Mondo S."/>
            <person name="Pangilinan J."/>
            <person name="Riley R."/>
            <person name="LaButti K."/>
            <person name="Andreopoulos B."/>
            <person name="Lipzen A."/>
            <person name="Chen C."/>
            <person name="Yan M."/>
            <person name="Daum C."/>
            <person name="Ng V."/>
            <person name="Clum A."/>
            <person name="Steindorff A."/>
            <person name="Ohm R.A."/>
            <person name="Martin F."/>
            <person name="Silar P."/>
            <person name="Natvig D.O."/>
            <person name="Lalanne C."/>
            <person name="Gautier V."/>
            <person name="Ament-Velasquez S.L."/>
            <person name="Kruys A."/>
            <person name="Hutchinson M.I."/>
            <person name="Powell A.J."/>
            <person name="Barry K."/>
            <person name="Miller A.N."/>
            <person name="Grigoriev I.V."/>
            <person name="Debuchy R."/>
            <person name="Gladieux P."/>
            <person name="Hiltunen Thoren M."/>
            <person name="Johannesson H."/>
        </authorList>
    </citation>
    <scope>NUCLEOTIDE SEQUENCE</scope>
    <source>
        <strain evidence="1">CBS 626.80</strain>
    </source>
</reference>
<sequence>MLSLTTPFRSLEMHLAISLYLSCPLLLFISTLPFTPDWYVSSAPSSHTFMFGSMPIRSLREAPWGSTTQVNPEAEFGSTDRCVHRRLPNQVD</sequence>
<proteinExistence type="predicted"/>
<feature type="non-terminal residue" evidence="1">
    <location>
        <position position="92"/>
    </location>
</feature>
<evidence type="ECO:0000313" key="2">
    <source>
        <dbReference type="Proteomes" id="UP001303222"/>
    </source>
</evidence>
<organism evidence="1 2">
    <name type="scientific">Pseudoneurospora amorphoporcata</name>
    <dbReference type="NCBI Taxonomy" id="241081"/>
    <lineage>
        <taxon>Eukaryota</taxon>
        <taxon>Fungi</taxon>
        <taxon>Dikarya</taxon>
        <taxon>Ascomycota</taxon>
        <taxon>Pezizomycotina</taxon>
        <taxon>Sordariomycetes</taxon>
        <taxon>Sordariomycetidae</taxon>
        <taxon>Sordariales</taxon>
        <taxon>Sordariaceae</taxon>
        <taxon>Pseudoneurospora</taxon>
    </lineage>
</organism>
<keyword evidence="2" id="KW-1185">Reference proteome</keyword>
<gene>
    <name evidence="1" type="ORF">QBC32DRAFT_347912</name>
</gene>